<evidence type="ECO:0000313" key="3">
    <source>
        <dbReference type="Proteomes" id="UP000274756"/>
    </source>
</evidence>
<protein>
    <submittedName>
        <fullName evidence="1 4">Uncharacterized protein</fullName>
    </submittedName>
</protein>
<sequence length="127" mass="14431">MRTQRLKNKHSSFLARFSECSQETWSGEELSLGRNRDTSSPGLWRFSSCGLRLQHFKPLLICFALPVEPPLNSEICVQAFLRHPSEAAAQSSILVAFIKCLYSPLRLYDFCAKVHCTLRLVGVKETK</sequence>
<dbReference type="EMBL" id="UYYG01000009">
    <property type="protein sequence ID" value="VDN50874.1"/>
    <property type="molecule type" value="Genomic_DNA"/>
</dbReference>
<reference evidence="4" key="1">
    <citation type="submission" date="2017-02" db="UniProtKB">
        <authorList>
            <consortium name="WormBaseParasite"/>
        </authorList>
    </citation>
    <scope>IDENTIFICATION</scope>
</reference>
<keyword evidence="3" id="KW-1185">Reference proteome</keyword>
<dbReference type="Proteomes" id="UP000038040">
    <property type="component" value="Unplaced"/>
</dbReference>
<evidence type="ECO:0000313" key="2">
    <source>
        <dbReference type="Proteomes" id="UP000038040"/>
    </source>
</evidence>
<dbReference type="Proteomes" id="UP000274756">
    <property type="component" value="Unassembled WGS sequence"/>
</dbReference>
<organism evidence="2 4">
    <name type="scientific">Dracunculus medinensis</name>
    <name type="common">Guinea worm</name>
    <dbReference type="NCBI Taxonomy" id="318479"/>
    <lineage>
        <taxon>Eukaryota</taxon>
        <taxon>Metazoa</taxon>
        <taxon>Ecdysozoa</taxon>
        <taxon>Nematoda</taxon>
        <taxon>Chromadorea</taxon>
        <taxon>Rhabditida</taxon>
        <taxon>Spirurina</taxon>
        <taxon>Dracunculoidea</taxon>
        <taxon>Dracunculidae</taxon>
        <taxon>Dracunculus</taxon>
    </lineage>
</organism>
<accession>A0A0N4UET4</accession>
<evidence type="ECO:0000313" key="4">
    <source>
        <dbReference type="WBParaSite" id="DME_0000590801-mRNA-1"/>
    </source>
</evidence>
<dbReference type="AlphaFoldDB" id="A0A0N4UET4"/>
<evidence type="ECO:0000313" key="1">
    <source>
        <dbReference type="EMBL" id="VDN50874.1"/>
    </source>
</evidence>
<dbReference type="WBParaSite" id="DME_0000590801-mRNA-1">
    <property type="protein sequence ID" value="DME_0000590801-mRNA-1"/>
    <property type="gene ID" value="DME_0000590801"/>
</dbReference>
<reference evidence="1 3" key="2">
    <citation type="submission" date="2018-11" db="EMBL/GenBank/DDBJ databases">
        <authorList>
            <consortium name="Pathogen Informatics"/>
        </authorList>
    </citation>
    <scope>NUCLEOTIDE SEQUENCE [LARGE SCALE GENOMIC DNA]</scope>
</reference>
<gene>
    <name evidence="1" type="ORF">DME_LOCUS847</name>
</gene>
<proteinExistence type="predicted"/>
<name>A0A0N4UET4_DRAME</name>